<feature type="transmembrane region" description="Helical" evidence="1">
    <location>
        <begin position="107"/>
        <end position="128"/>
    </location>
</feature>
<feature type="transmembrane region" description="Helical" evidence="1">
    <location>
        <begin position="453"/>
        <end position="472"/>
    </location>
</feature>
<reference evidence="3" key="1">
    <citation type="submission" date="2017-05" db="EMBL/GenBank/DDBJ databases">
        <title>Physiological properties and genetic analysis related to exopolysaccharide production of fresh-water unicellular cyanobacterium Aphanothece sacrum, Suizenji Nori, that has been cultured as a food source in Japan.</title>
        <authorList>
            <person name="Kanesaki Y."/>
            <person name="Yoshikawa S."/>
            <person name="Ohki K."/>
        </authorList>
    </citation>
    <scope>NUCLEOTIDE SEQUENCE [LARGE SCALE GENOMIC DNA]</scope>
    <source>
        <strain evidence="3">FPU1</strain>
    </source>
</reference>
<feature type="transmembrane region" description="Helical" evidence="1">
    <location>
        <begin position="370"/>
        <end position="389"/>
    </location>
</feature>
<dbReference type="Proteomes" id="UP000287247">
    <property type="component" value="Unassembled WGS sequence"/>
</dbReference>
<keyword evidence="1" id="KW-0472">Membrane</keyword>
<comment type="caution">
    <text evidence="2">The sequence shown here is derived from an EMBL/GenBank/DDBJ whole genome shotgun (WGS) entry which is preliminary data.</text>
</comment>
<feature type="transmembrane region" description="Helical" evidence="1">
    <location>
        <begin position="187"/>
        <end position="211"/>
    </location>
</feature>
<sequence length="576" mass="64978">MIADYWDKIGDGNPQLLREIKGRLNPRNTAIAVVISVIGQLFLLLIFNSNLPSEVQNYDLYHGQFNRYCTATPPPEIYQNSYYGVPFCIQDLLGNWVINWQLWWFDVFRTLSIVGIFVLLVAGIYLLIADLSREENRGTLNFIRLSPRTPKNLLLGKMLGVPCLVYLMGLIAFPLHLIAAFNAHIPISLILGFYGVILSSCAFFYSGALLYGLVSSSLGGFQAFLGSGGVLFGLFILTSISFASGDSVSQTPFDWVMLFYPGTILSYLAKSTFLPTNTLDFNYENLNNLRWYGQTIWQNTWLGIGFIVFNYGLWTYWIGQALKRRFHNPTATWLSKYHSYYLSASFIIMVLGFVFQPSRYGSLSQHLRENFLILQTFIVAFSCLLMVALSPHRQTLQDWARYRHYNKQHHRSIMEDLILGEKSPSIIAIAVNLGIIFVALVPGILLAPVENKFFLLLGLLLGMNMILIYSIIGQRILMLKTPKSTLIATLAIGSLITLPPMGLGMLGLFPDKVMTPWLFTFLPLVVLENMAKCPSIIMFMFSILGQSLLITLGGFEMKKQLQKVGESQTKLQETSI</sequence>
<evidence type="ECO:0000313" key="3">
    <source>
        <dbReference type="Proteomes" id="UP000287247"/>
    </source>
</evidence>
<gene>
    <name evidence="2" type="ORF">AsFPU1_2029</name>
</gene>
<keyword evidence="1" id="KW-0812">Transmembrane</keyword>
<feature type="transmembrane region" description="Helical" evidence="1">
    <location>
        <begin position="426"/>
        <end position="447"/>
    </location>
</feature>
<evidence type="ECO:0000256" key="1">
    <source>
        <dbReference type="SAM" id="Phobius"/>
    </source>
</evidence>
<keyword evidence="3" id="KW-1185">Reference proteome</keyword>
<feature type="transmembrane region" description="Helical" evidence="1">
    <location>
        <begin position="484"/>
        <end position="509"/>
    </location>
</feature>
<protein>
    <submittedName>
        <fullName evidence="2">Uncharacterized protein</fullName>
    </submittedName>
</protein>
<feature type="transmembrane region" description="Helical" evidence="1">
    <location>
        <begin position="340"/>
        <end position="358"/>
    </location>
</feature>
<feature type="transmembrane region" description="Helical" evidence="1">
    <location>
        <begin position="158"/>
        <end position="181"/>
    </location>
</feature>
<evidence type="ECO:0000313" key="2">
    <source>
        <dbReference type="EMBL" id="GBF80625.1"/>
    </source>
</evidence>
<keyword evidence="1" id="KW-1133">Transmembrane helix</keyword>
<accession>A0A401IH50</accession>
<feature type="transmembrane region" description="Helical" evidence="1">
    <location>
        <begin position="300"/>
        <end position="319"/>
    </location>
</feature>
<dbReference type="EMBL" id="BDQK01000009">
    <property type="protein sequence ID" value="GBF80625.1"/>
    <property type="molecule type" value="Genomic_DNA"/>
</dbReference>
<dbReference type="AlphaFoldDB" id="A0A401IH50"/>
<feature type="transmembrane region" description="Helical" evidence="1">
    <location>
        <begin position="28"/>
        <end position="47"/>
    </location>
</feature>
<dbReference type="OrthoDB" id="458286at2"/>
<name>A0A401IH50_APHSA</name>
<proteinExistence type="predicted"/>
<dbReference type="RefSeq" id="WP_124972314.1">
    <property type="nucleotide sequence ID" value="NZ_BDQK01000009.1"/>
</dbReference>
<feature type="transmembrane region" description="Helical" evidence="1">
    <location>
        <begin position="223"/>
        <end position="243"/>
    </location>
</feature>
<organism evidence="2 3">
    <name type="scientific">Aphanothece sacrum FPU1</name>
    <dbReference type="NCBI Taxonomy" id="1920663"/>
    <lineage>
        <taxon>Bacteria</taxon>
        <taxon>Bacillati</taxon>
        <taxon>Cyanobacteriota</taxon>
        <taxon>Cyanophyceae</taxon>
        <taxon>Oscillatoriophycideae</taxon>
        <taxon>Chroococcales</taxon>
        <taxon>Aphanothecaceae</taxon>
        <taxon>Aphanothece</taxon>
    </lineage>
</organism>
<feature type="transmembrane region" description="Helical" evidence="1">
    <location>
        <begin position="536"/>
        <end position="555"/>
    </location>
</feature>